<reference evidence="3" key="1">
    <citation type="journal article" date="2019" name="Int. J. Syst. Evol. Microbiol.">
        <title>The Global Catalogue of Microorganisms (GCM) 10K type strain sequencing project: providing services to taxonomists for standard genome sequencing and annotation.</title>
        <authorList>
            <consortium name="The Broad Institute Genomics Platform"/>
            <consortium name="The Broad Institute Genome Sequencing Center for Infectious Disease"/>
            <person name="Wu L."/>
            <person name="Ma J."/>
        </authorList>
    </citation>
    <scope>NUCLEOTIDE SEQUENCE [LARGE SCALE GENOMIC DNA]</scope>
    <source>
        <strain evidence="3">JCM 6921</strain>
    </source>
</reference>
<accession>A0ABP5V1L6</accession>
<gene>
    <name evidence="2" type="ORF">GCM10010420_15570</name>
</gene>
<dbReference type="EMBL" id="BAAATJ010000005">
    <property type="protein sequence ID" value="GAA2392102.1"/>
    <property type="molecule type" value="Genomic_DNA"/>
</dbReference>
<keyword evidence="1" id="KW-0812">Transmembrane</keyword>
<evidence type="ECO:0000313" key="3">
    <source>
        <dbReference type="Proteomes" id="UP001500058"/>
    </source>
</evidence>
<keyword evidence="1" id="KW-0472">Membrane</keyword>
<evidence type="ECO:0000313" key="2">
    <source>
        <dbReference type="EMBL" id="GAA2392102.1"/>
    </source>
</evidence>
<evidence type="ECO:0008006" key="4">
    <source>
        <dbReference type="Google" id="ProtNLM"/>
    </source>
</evidence>
<dbReference type="Proteomes" id="UP001500058">
    <property type="component" value="Unassembled WGS sequence"/>
</dbReference>
<dbReference type="RefSeq" id="WP_344630130.1">
    <property type="nucleotide sequence ID" value="NZ_BAAATJ010000005.1"/>
</dbReference>
<evidence type="ECO:0000256" key="1">
    <source>
        <dbReference type="SAM" id="Phobius"/>
    </source>
</evidence>
<comment type="caution">
    <text evidence="2">The sequence shown here is derived from an EMBL/GenBank/DDBJ whole genome shotgun (WGS) entry which is preliminary data.</text>
</comment>
<organism evidence="2 3">
    <name type="scientific">Streptomyces glaucosporus</name>
    <dbReference type="NCBI Taxonomy" id="284044"/>
    <lineage>
        <taxon>Bacteria</taxon>
        <taxon>Bacillati</taxon>
        <taxon>Actinomycetota</taxon>
        <taxon>Actinomycetes</taxon>
        <taxon>Kitasatosporales</taxon>
        <taxon>Streptomycetaceae</taxon>
        <taxon>Streptomyces</taxon>
    </lineage>
</organism>
<protein>
    <recommendedName>
        <fullName evidence="4">Integral membrane protein</fullName>
    </recommendedName>
</protein>
<feature type="transmembrane region" description="Helical" evidence="1">
    <location>
        <begin position="28"/>
        <end position="53"/>
    </location>
</feature>
<proteinExistence type="predicted"/>
<feature type="transmembrane region" description="Helical" evidence="1">
    <location>
        <begin position="59"/>
        <end position="77"/>
    </location>
</feature>
<sequence>MLLPAVTGEERRAARDLFELIVERPAEVLTGLLAILVVLWLLAGPVVTVLLRAQEGMEIALPVLALWAGVTALRLLVRAAVRRLRRA</sequence>
<keyword evidence="1" id="KW-1133">Transmembrane helix</keyword>
<name>A0ABP5V1L6_9ACTN</name>
<keyword evidence="3" id="KW-1185">Reference proteome</keyword>